<name>A0A840QRG2_9BACI</name>
<evidence type="ECO:0000313" key="2">
    <source>
        <dbReference type="Proteomes" id="UP000551878"/>
    </source>
</evidence>
<gene>
    <name evidence="1" type="ORF">HNQ41_002103</name>
</gene>
<dbReference type="GO" id="GO:0000428">
    <property type="term" value="C:DNA-directed RNA polymerase complex"/>
    <property type="evidence" value="ECO:0007669"/>
    <property type="project" value="UniProtKB-KW"/>
</dbReference>
<organism evidence="1 2">
    <name type="scientific">Texcoconibacillus texcoconensis</name>
    <dbReference type="NCBI Taxonomy" id="1095777"/>
    <lineage>
        <taxon>Bacteria</taxon>
        <taxon>Bacillati</taxon>
        <taxon>Bacillota</taxon>
        <taxon>Bacilli</taxon>
        <taxon>Bacillales</taxon>
        <taxon>Bacillaceae</taxon>
        <taxon>Texcoconibacillus</taxon>
    </lineage>
</organism>
<keyword evidence="2" id="KW-1185">Reference proteome</keyword>
<keyword evidence="1" id="KW-0240">DNA-directed RNA polymerase</keyword>
<dbReference type="EMBL" id="JACHHB010000009">
    <property type="protein sequence ID" value="MBB5173913.1"/>
    <property type="molecule type" value="Genomic_DNA"/>
</dbReference>
<dbReference type="InterPro" id="IPR020277">
    <property type="entry name" value="DUF2624"/>
</dbReference>
<reference evidence="1 2" key="1">
    <citation type="submission" date="2020-08" db="EMBL/GenBank/DDBJ databases">
        <title>Genomic Encyclopedia of Type Strains, Phase IV (KMG-IV): sequencing the most valuable type-strain genomes for metagenomic binning, comparative biology and taxonomic classification.</title>
        <authorList>
            <person name="Goeker M."/>
        </authorList>
    </citation>
    <scope>NUCLEOTIDE SEQUENCE [LARGE SCALE GENOMIC DNA]</scope>
    <source>
        <strain evidence="1 2">DSM 24696</strain>
    </source>
</reference>
<dbReference type="AlphaFoldDB" id="A0A840QRG2"/>
<protein>
    <submittedName>
        <fullName evidence="1">DNA-directed RNA polymerase specialized sigma subunit</fullName>
    </submittedName>
</protein>
<comment type="caution">
    <text evidence="1">The sequence shown here is derived from an EMBL/GenBank/DDBJ whole genome shotgun (WGS) entry which is preliminary data.</text>
</comment>
<dbReference type="Pfam" id="PF11116">
    <property type="entry name" value="DUF2624"/>
    <property type="match status" value="1"/>
</dbReference>
<accession>A0A840QRG2</accession>
<evidence type="ECO:0000313" key="1">
    <source>
        <dbReference type="EMBL" id="MBB5173913.1"/>
    </source>
</evidence>
<proteinExistence type="predicted"/>
<keyword evidence="1" id="KW-0804">Transcription</keyword>
<dbReference type="RefSeq" id="WP_184664349.1">
    <property type="nucleotide sequence ID" value="NZ_JACHHB010000009.1"/>
</dbReference>
<sequence length="91" mass="10777">MNPIVRQMANQKINSLDERELLRLSKEYEIPLTAKQAKEIIQIIHKHPIDVGNEKQVKRLRDELKTLDPKLYRKADKLLTPYKSMIAWPKD</sequence>
<dbReference type="Proteomes" id="UP000551878">
    <property type="component" value="Unassembled WGS sequence"/>
</dbReference>